<dbReference type="Pfam" id="PF08125">
    <property type="entry name" value="Mannitol_dh_C"/>
    <property type="match status" value="1"/>
</dbReference>
<accession>A0ABN2MR89</accession>
<dbReference type="InterPro" id="IPR050988">
    <property type="entry name" value="Mannitol_DH/Oxidoreductase"/>
</dbReference>
<dbReference type="SUPFAM" id="SSF51735">
    <property type="entry name" value="NAD(P)-binding Rossmann-fold domains"/>
    <property type="match status" value="1"/>
</dbReference>
<comment type="catalytic activity">
    <reaction evidence="2">
        <text>D-mannitol 1-phosphate + NAD(+) = beta-D-fructose 6-phosphate + NADH + H(+)</text>
        <dbReference type="Rhea" id="RHEA:19661"/>
        <dbReference type="ChEBI" id="CHEBI:15378"/>
        <dbReference type="ChEBI" id="CHEBI:57540"/>
        <dbReference type="ChEBI" id="CHEBI:57634"/>
        <dbReference type="ChEBI" id="CHEBI:57945"/>
        <dbReference type="ChEBI" id="CHEBI:61381"/>
        <dbReference type="EC" id="1.1.1.17"/>
    </reaction>
</comment>
<dbReference type="PANTHER" id="PTHR43362:SF1">
    <property type="entry name" value="MANNITOL DEHYDROGENASE 2-RELATED"/>
    <property type="match status" value="1"/>
</dbReference>
<dbReference type="PRINTS" id="PR00084">
    <property type="entry name" value="MTLDHDRGNASE"/>
</dbReference>
<dbReference type="Proteomes" id="UP001501746">
    <property type="component" value="Unassembled WGS sequence"/>
</dbReference>
<dbReference type="InterPro" id="IPR013118">
    <property type="entry name" value="Mannitol_DH_C"/>
</dbReference>
<dbReference type="RefSeq" id="WP_212275254.1">
    <property type="nucleotide sequence ID" value="NZ_BAAANK010000005.1"/>
</dbReference>
<dbReference type="InterPro" id="IPR013328">
    <property type="entry name" value="6PGD_dom2"/>
</dbReference>
<comment type="caution">
    <text evidence="5">The sequence shown here is derived from an EMBL/GenBank/DDBJ whole genome shotgun (WGS) entry which is preliminary data.</text>
</comment>
<keyword evidence="6" id="KW-1185">Reference proteome</keyword>
<dbReference type="InterPro" id="IPR000669">
    <property type="entry name" value="Mannitol_DH"/>
</dbReference>
<dbReference type="SUPFAM" id="SSF48179">
    <property type="entry name" value="6-phosphogluconate dehydrogenase C-terminal domain-like"/>
    <property type="match status" value="1"/>
</dbReference>
<evidence type="ECO:0000313" key="6">
    <source>
        <dbReference type="Proteomes" id="UP001501746"/>
    </source>
</evidence>
<sequence length="478" mass="50521">MTGLAHEIVSHATGRRLTREAAGLPTPPERIVHLGLGAFHRAHQAWYTAHASDAADWGIVAFTGRSRDLADRLTAQDGLYTLVERGAEGDRFEVVPSIVRVEAGDDVPAFTAAVADPMTAILTLTITEAGYRLAADGTPNLADPAVASDVALLRPAFGALAEAGAMQAEVEAHPATALGRILFALDARRRGGAGPIALVSCDNLPDNGGLLRRALAELAGLVSSELGSWFAESVAVVSTSVDRITPAIDVESESAPVTEASGWRDAAPVVTEPFSDWVLSGAFPAGRPEWEAAGARFVDDLEPWENRKLWMLNGAHTVLAAFGQTRGHALVSTAIEDQACRRLVEALWDDDARQLPGLDLAEYRASLLERFRNPRIEHRLSQIAQDSTTKVRLRIVPVALGERAAGRSAGGCASAIAAWMLGVGQGFAPTPRGLEAAAIASLEASARHALLCALDERLAADEPFAARVASEFAVLEPS</sequence>
<feature type="domain" description="Mannitol dehydrogenase C-terminal" evidence="4">
    <location>
        <begin position="300"/>
        <end position="420"/>
    </location>
</feature>
<dbReference type="InterPro" id="IPR013131">
    <property type="entry name" value="Mannitol_DH_N"/>
</dbReference>
<dbReference type="InterPro" id="IPR008927">
    <property type="entry name" value="6-PGluconate_DH-like_C_sf"/>
</dbReference>
<dbReference type="InterPro" id="IPR036291">
    <property type="entry name" value="NAD(P)-bd_dom_sf"/>
</dbReference>
<keyword evidence="1" id="KW-0560">Oxidoreductase</keyword>
<evidence type="ECO:0000259" key="3">
    <source>
        <dbReference type="Pfam" id="PF01232"/>
    </source>
</evidence>
<dbReference type="Gene3D" id="3.40.50.720">
    <property type="entry name" value="NAD(P)-binding Rossmann-like Domain"/>
    <property type="match status" value="1"/>
</dbReference>
<gene>
    <name evidence="5" type="ORF">GCM10009750_19150</name>
</gene>
<name>A0ABN2MR89_9MICO</name>
<feature type="domain" description="Mannitol dehydrogenase N-terminal" evidence="3">
    <location>
        <begin position="29"/>
        <end position="291"/>
    </location>
</feature>
<dbReference type="Pfam" id="PF01232">
    <property type="entry name" value="Mannitol_dh"/>
    <property type="match status" value="1"/>
</dbReference>
<dbReference type="EMBL" id="BAAANK010000005">
    <property type="protein sequence ID" value="GAA1834948.1"/>
    <property type="molecule type" value="Genomic_DNA"/>
</dbReference>
<dbReference type="Gene3D" id="1.10.1040.10">
    <property type="entry name" value="N-(1-d-carboxylethyl)-l-norvaline Dehydrogenase, domain 2"/>
    <property type="match status" value="1"/>
</dbReference>
<proteinExistence type="predicted"/>
<evidence type="ECO:0000259" key="4">
    <source>
        <dbReference type="Pfam" id="PF08125"/>
    </source>
</evidence>
<organism evidence="5 6">
    <name type="scientific">Agromyces salentinus</name>
    <dbReference type="NCBI Taxonomy" id="269421"/>
    <lineage>
        <taxon>Bacteria</taxon>
        <taxon>Bacillati</taxon>
        <taxon>Actinomycetota</taxon>
        <taxon>Actinomycetes</taxon>
        <taxon>Micrococcales</taxon>
        <taxon>Microbacteriaceae</taxon>
        <taxon>Agromyces</taxon>
    </lineage>
</organism>
<evidence type="ECO:0000256" key="2">
    <source>
        <dbReference type="ARBA" id="ARBA00048615"/>
    </source>
</evidence>
<dbReference type="PANTHER" id="PTHR43362">
    <property type="entry name" value="MANNITOL DEHYDROGENASE DSF1-RELATED"/>
    <property type="match status" value="1"/>
</dbReference>
<evidence type="ECO:0000256" key="1">
    <source>
        <dbReference type="ARBA" id="ARBA00023002"/>
    </source>
</evidence>
<protein>
    <submittedName>
        <fullName evidence="5">Mannitol dehydrogenase family protein</fullName>
    </submittedName>
</protein>
<reference evidence="5 6" key="1">
    <citation type="journal article" date="2019" name="Int. J. Syst. Evol. Microbiol.">
        <title>The Global Catalogue of Microorganisms (GCM) 10K type strain sequencing project: providing services to taxonomists for standard genome sequencing and annotation.</title>
        <authorList>
            <consortium name="The Broad Institute Genomics Platform"/>
            <consortium name="The Broad Institute Genome Sequencing Center for Infectious Disease"/>
            <person name="Wu L."/>
            <person name="Ma J."/>
        </authorList>
    </citation>
    <scope>NUCLEOTIDE SEQUENCE [LARGE SCALE GENOMIC DNA]</scope>
    <source>
        <strain evidence="5 6">JCM 14323</strain>
    </source>
</reference>
<evidence type="ECO:0000313" key="5">
    <source>
        <dbReference type="EMBL" id="GAA1834948.1"/>
    </source>
</evidence>